<keyword evidence="3" id="KW-0813">Transport</keyword>
<evidence type="ECO:0000256" key="7">
    <source>
        <dbReference type="RuleBase" id="RU362091"/>
    </source>
</evidence>
<dbReference type="AlphaFoldDB" id="A0A446C3B6"/>
<dbReference type="InterPro" id="IPR001734">
    <property type="entry name" value="Na/solute_symporter"/>
</dbReference>
<dbReference type="InterPro" id="IPR038377">
    <property type="entry name" value="Na/Glc_symporter_sf"/>
</dbReference>
<dbReference type="Gene3D" id="1.20.1730.10">
    <property type="entry name" value="Sodium/glucose cotransporter"/>
    <property type="match status" value="1"/>
</dbReference>
<evidence type="ECO:0000256" key="6">
    <source>
        <dbReference type="ARBA" id="ARBA00023136"/>
    </source>
</evidence>
<dbReference type="CDD" id="cd10322">
    <property type="entry name" value="SLC5sbd"/>
    <property type="match status" value="1"/>
</dbReference>
<dbReference type="Proteomes" id="UP000289465">
    <property type="component" value="Unassembled WGS sequence"/>
</dbReference>
<feature type="transmembrane region" description="Helical" evidence="8">
    <location>
        <begin position="270"/>
        <end position="297"/>
    </location>
</feature>
<name>A0A446C3B6_9BURK</name>
<feature type="transmembrane region" description="Helical" evidence="8">
    <location>
        <begin position="188"/>
        <end position="206"/>
    </location>
</feature>
<dbReference type="InterPro" id="IPR050277">
    <property type="entry name" value="Sodium:Solute_Symporter"/>
</dbReference>
<sequence>MNSALIFIALAVGVALYLGIRARRGKDMSLEQWTVGGRGFGAAIVFLLMAGEIYTTFVFLGGSGFAYGTGAGAYYLLGYGSLPFVLSYFILPAVWRYAKERRLLSQPDFFAAKYKSNAIGVLVAVVGFIALIPYLVLQLKGLGIIVSISSYSAISSQQGVIIGAIVVALYVALSGVHGSAWTSVIKDALVMLVAVFMGLYLPYHYYGGIENMFAAIETAKPGFLALRDVGQSPTWMVSTVVLSTLGFYMWPHMFMAVYTAKGEGVLRKNAFILPIYQLMLLFILFVGFSAVLQVPGLKGGDIDLALFKIALQTFDPWFVGVIGAAGILTALVPGSMILMTSATLLANNVYRPMRPGVEDAHIARVAKCLAPVIMAVAVWFTLGGGDTIVALLLMAYAFVTQLFPVFLASLLPSNPVTKPAAFAGITVGVSTVAYVSLTKQTVASMFPFLPAALKDMNVGIVALVFNLIVLIAVSAMTRGFSTAGRVPANASS</sequence>
<evidence type="ECO:0000256" key="8">
    <source>
        <dbReference type="SAM" id="Phobius"/>
    </source>
</evidence>
<gene>
    <name evidence="9" type="primary">yodF</name>
    <name evidence="9" type="ORF">AVE30378_00034</name>
</gene>
<feature type="transmembrane region" description="Helical" evidence="8">
    <location>
        <begin position="116"/>
        <end position="137"/>
    </location>
</feature>
<dbReference type="OrthoDB" id="9789704at2"/>
<feature type="transmembrane region" description="Helical" evidence="8">
    <location>
        <begin position="317"/>
        <end position="350"/>
    </location>
</feature>
<dbReference type="EMBL" id="UFQC01000001">
    <property type="protein sequence ID" value="SSW62290.1"/>
    <property type="molecule type" value="Genomic_DNA"/>
</dbReference>
<organism evidence="9 10">
    <name type="scientific">Achromobacter veterisilvae</name>
    <dbReference type="NCBI Taxonomy" id="2069367"/>
    <lineage>
        <taxon>Bacteria</taxon>
        <taxon>Pseudomonadati</taxon>
        <taxon>Pseudomonadota</taxon>
        <taxon>Betaproteobacteria</taxon>
        <taxon>Burkholderiales</taxon>
        <taxon>Alcaligenaceae</taxon>
        <taxon>Achromobacter</taxon>
    </lineage>
</organism>
<evidence type="ECO:0000313" key="10">
    <source>
        <dbReference type="Proteomes" id="UP000289465"/>
    </source>
</evidence>
<keyword evidence="4 8" id="KW-0812">Transmembrane</keyword>
<feature type="transmembrane region" description="Helical" evidence="8">
    <location>
        <begin position="157"/>
        <end position="176"/>
    </location>
</feature>
<evidence type="ECO:0000256" key="1">
    <source>
        <dbReference type="ARBA" id="ARBA00004141"/>
    </source>
</evidence>
<feature type="transmembrane region" description="Helical" evidence="8">
    <location>
        <begin position="43"/>
        <end position="67"/>
    </location>
</feature>
<dbReference type="PANTHER" id="PTHR48086">
    <property type="entry name" value="SODIUM/PROLINE SYMPORTER-RELATED"/>
    <property type="match status" value="1"/>
</dbReference>
<evidence type="ECO:0000313" key="9">
    <source>
        <dbReference type="EMBL" id="SSW62290.1"/>
    </source>
</evidence>
<dbReference type="Pfam" id="PF00474">
    <property type="entry name" value="SSF"/>
    <property type="match status" value="1"/>
</dbReference>
<dbReference type="PANTHER" id="PTHR48086:SF8">
    <property type="entry name" value="MONOCARBOXYLIC ACID PERMEASE"/>
    <property type="match status" value="1"/>
</dbReference>
<feature type="transmembrane region" description="Helical" evidence="8">
    <location>
        <begin position="457"/>
        <end position="476"/>
    </location>
</feature>
<dbReference type="GO" id="GO:0022857">
    <property type="term" value="F:transmembrane transporter activity"/>
    <property type="evidence" value="ECO:0007669"/>
    <property type="project" value="InterPro"/>
</dbReference>
<accession>A0A446C3B6</accession>
<evidence type="ECO:0000256" key="3">
    <source>
        <dbReference type="ARBA" id="ARBA00022448"/>
    </source>
</evidence>
<feature type="transmembrane region" description="Helical" evidence="8">
    <location>
        <begin position="73"/>
        <end position="95"/>
    </location>
</feature>
<comment type="subcellular location">
    <subcellularLocation>
        <location evidence="1">Membrane</location>
        <topology evidence="1">Multi-pass membrane protein</topology>
    </subcellularLocation>
</comment>
<evidence type="ECO:0000256" key="4">
    <source>
        <dbReference type="ARBA" id="ARBA00022692"/>
    </source>
</evidence>
<dbReference type="PROSITE" id="PS50283">
    <property type="entry name" value="NA_SOLUT_SYMP_3"/>
    <property type="match status" value="1"/>
</dbReference>
<feature type="transmembrane region" description="Helical" evidence="8">
    <location>
        <begin position="235"/>
        <end position="258"/>
    </location>
</feature>
<feature type="transmembrane region" description="Helical" evidence="8">
    <location>
        <begin position="420"/>
        <end position="437"/>
    </location>
</feature>
<comment type="similarity">
    <text evidence="2 7">Belongs to the sodium:solute symporter (SSF) (TC 2.A.21) family.</text>
</comment>
<dbReference type="GO" id="GO:0005886">
    <property type="term" value="C:plasma membrane"/>
    <property type="evidence" value="ECO:0007669"/>
    <property type="project" value="TreeGrafter"/>
</dbReference>
<dbReference type="RefSeq" id="WP_129238753.1">
    <property type="nucleotide sequence ID" value="NZ_UFQC01000001.1"/>
</dbReference>
<reference evidence="9 10" key="1">
    <citation type="submission" date="2018-07" db="EMBL/GenBank/DDBJ databases">
        <authorList>
            <person name="Peeters C."/>
        </authorList>
    </citation>
    <scope>NUCLEOTIDE SEQUENCE [LARGE SCALE GENOMIC DNA]</scope>
    <source>
        <strain evidence="9 10">LMG 30378</strain>
    </source>
</reference>
<proteinExistence type="inferred from homology"/>
<protein>
    <submittedName>
        <fullName evidence="9">Putative symporter YodF</fullName>
    </submittedName>
</protein>
<keyword evidence="6 8" id="KW-0472">Membrane</keyword>
<evidence type="ECO:0000256" key="2">
    <source>
        <dbReference type="ARBA" id="ARBA00006434"/>
    </source>
</evidence>
<evidence type="ECO:0000256" key="5">
    <source>
        <dbReference type="ARBA" id="ARBA00022989"/>
    </source>
</evidence>
<feature type="transmembrane region" description="Helical" evidence="8">
    <location>
        <begin position="6"/>
        <end position="22"/>
    </location>
</feature>
<keyword evidence="5 8" id="KW-1133">Transmembrane helix</keyword>
<feature type="transmembrane region" description="Helical" evidence="8">
    <location>
        <begin position="362"/>
        <end position="382"/>
    </location>
</feature>
<feature type="transmembrane region" description="Helical" evidence="8">
    <location>
        <begin position="388"/>
        <end position="408"/>
    </location>
</feature>